<evidence type="ECO:0000256" key="2">
    <source>
        <dbReference type="ARBA" id="ARBA00023125"/>
    </source>
</evidence>
<dbReference type="SUPFAM" id="SSF46689">
    <property type="entry name" value="Homeodomain-like"/>
    <property type="match status" value="1"/>
</dbReference>
<keyword evidence="3" id="KW-0804">Transcription</keyword>
<evidence type="ECO:0000256" key="3">
    <source>
        <dbReference type="ARBA" id="ARBA00023163"/>
    </source>
</evidence>
<comment type="caution">
    <text evidence="6">The sequence shown here is derived from an EMBL/GenBank/DDBJ whole genome shotgun (WGS) entry which is preliminary data.</text>
</comment>
<dbReference type="GO" id="GO:0005829">
    <property type="term" value="C:cytosol"/>
    <property type="evidence" value="ECO:0007669"/>
    <property type="project" value="TreeGrafter"/>
</dbReference>
<dbReference type="GO" id="GO:0000976">
    <property type="term" value="F:transcription cis-regulatory region binding"/>
    <property type="evidence" value="ECO:0007669"/>
    <property type="project" value="TreeGrafter"/>
</dbReference>
<dbReference type="EMBL" id="RJVO01000004">
    <property type="protein sequence ID" value="ROH89388.1"/>
    <property type="molecule type" value="Genomic_DNA"/>
</dbReference>
<dbReference type="Gene3D" id="1.10.10.60">
    <property type="entry name" value="Homeodomain-like"/>
    <property type="match status" value="1"/>
</dbReference>
<dbReference type="PANTHER" id="PTHR47894">
    <property type="entry name" value="HTH-TYPE TRANSCRIPTIONAL REGULATOR GADX"/>
    <property type="match status" value="1"/>
</dbReference>
<organism evidence="6 7">
    <name type="scientific">Stagnimonas aquatica</name>
    <dbReference type="NCBI Taxonomy" id="2689987"/>
    <lineage>
        <taxon>Bacteria</taxon>
        <taxon>Pseudomonadati</taxon>
        <taxon>Pseudomonadota</taxon>
        <taxon>Gammaproteobacteria</taxon>
        <taxon>Nevskiales</taxon>
        <taxon>Nevskiaceae</taxon>
        <taxon>Stagnimonas</taxon>
    </lineage>
</organism>
<dbReference type="RefSeq" id="WP_123211685.1">
    <property type="nucleotide sequence ID" value="NZ_RJVO01000004.1"/>
</dbReference>
<reference evidence="6 7" key="1">
    <citation type="submission" date="2018-10" db="EMBL/GenBank/DDBJ databases">
        <authorList>
            <person name="Chen W.-M."/>
        </authorList>
    </citation>
    <scope>NUCLEOTIDE SEQUENCE [LARGE SCALE GENOMIC DNA]</scope>
    <source>
        <strain evidence="6 7">THS-13</strain>
    </source>
</reference>
<evidence type="ECO:0000256" key="4">
    <source>
        <dbReference type="SAM" id="MobiDB-lite"/>
    </source>
</evidence>
<feature type="region of interest" description="Disordered" evidence="4">
    <location>
        <begin position="346"/>
        <end position="370"/>
    </location>
</feature>
<proteinExistence type="predicted"/>
<dbReference type="SMART" id="SM00342">
    <property type="entry name" value="HTH_ARAC"/>
    <property type="match status" value="1"/>
</dbReference>
<keyword evidence="2" id="KW-0238">DNA-binding</keyword>
<dbReference type="PROSITE" id="PS01124">
    <property type="entry name" value="HTH_ARAC_FAMILY_2"/>
    <property type="match status" value="1"/>
</dbReference>
<dbReference type="InterPro" id="IPR009057">
    <property type="entry name" value="Homeodomain-like_sf"/>
</dbReference>
<keyword evidence="1" id="KW-0805">Transcription regulation</keyword>
<dbReference type="InParanoid" id="A0A3N0VAQ1"/>
<dbReference type="Pfam" id="PF12625">
    <property type="entry name" value="Arabinose_bd"/>
    <property type="match status" value="1"/>
</dbReference>
<dbReference type="InterPro" id="IPR032687">
    <property type="entry name" value="AraC-type_N"/>
</dbReference>
<evidence type="ECO:0000256" key="1">
    <source>
        <dbReference type="ARBA" id="ARBA00023015"/>
    </source>
</evidence>
<evidence type="ECO:0000313" key="6">
    <source>
        <dbReference type="EMBL" id="ROH89388.1"/>
    </source>
</evidence>
<evidence type="ECO:0000313" key="7">
    <source>
        <dbReference type="Proteomes" id="UP000282106"/>
    </source>
</evidence>
<feature type="domain" description="HTH araC/xylS-type" evidence="5">
    <location>
        <begin position="258"/>
        <end position="356"/>
    </location>
</feature>
<dbReference type="PANTHER" id="PTHR47894:SF1">
    <property type="entry name" value="HTH-TYPE TRANSCRIPTIONAL REGULATOR VQSM"/>
    <property type="match status" value="1"/>
</dbReference>
<dbReference type="Pfam" id="PF12833">
    <property type="entry name" value="HTH_18"/>
    <property type="match status" value="1"/>
</dbReference>
<dbReference type="AlphaFoldDB" id="A0A3N0VAQ1"/>
<evidence type="ECO:0000259" key="5">
    <source>
        <dbReference type="PROSITE" id="PS01124"/>
    </source>
</evidence>
<protein>
    <submittedName>
        <fullName evidence="6">AraC family transcriptional regulator</fullName>
    </submittedName>
</protein>
<accession>A0A3N0VAQ1</accession>
<dbReference type="Proteomes" id="UP000282106">
    <property type="component" value="Unassembled WGS sequence"/>
</dbReference>
<dbReference type="GO" id="GO:0003700">
    <property type="term" value="F:DNA-binding transcription factor activity"/>
    <property type="evidence" value="ECO:0007669"/>
    <property type="project" value="InterPro"/>
</dbReference>
<name>A0A3N0VAQ1_9GAMM</name>
<gene>
    <name evidence="6" type="ORF">ED208_09590</name>
</gene>
<dbReference type="InterPro" id="IPR018060">
    <property type="entry name" value="HTH_AraC"/>
</dbReference>
<keyword evidence="7" id="KW-1185">Reference proteome</keyword>
<sequence>MIKKIDMVVPDEFLKPMLPVAYGLLIIEIAANHGINQKQMTEGIIQKPAILSDPNEKLSHIQWLRLVSRALRLTQRAEFGIEFGLLNSPLIHGSVGHGLLSLPTVRAALDFAIRYSSLITVGIGTRLIESNNSAYINFAEQYPHESIFPFCEKIPTGFIRRCIAEMFTIGWWSVLNRAGLFVDHPVLLHFNFPEPEHIGLYVSQLPPIKFNSERLAIEFPLAVLDRPINLVDPIAARLAEAQCQSQLRSLNMESSLIDKVLSAIISAGYEPHPRLEMIAERLHTSPRTLKRRLQEHGTSYEKLLNQQRQADCYKLLSNPRLSIEVIGHQLGYSSQNNFNRAFRGWTGTSPSTYRKRQLGEAADQRPPQPR</sequence>